<dbReference type="EMBL" id="CP060436">
    <property type="protein sequence ID" value="QPM88889.1"/>
    <property type="molecule type" value="Genomic_DNA"/>
</dbReference>
<dbReference type="Gene3D" id="3.10.450.160">
    <property type="entry name" value="inner membrane protein cigr"/>
    <property type="match status" value="1"/>
</dbReference>
<gene>
    <name evidence="3" type="ORF">PSAL_000920</name>
</gene>
<evidence type="ECO:0000313" key="4">
    <source>
        <dbReference type="Proteomes" id="UP000283786"/>
    </source>
</evidence>
<reference evidence="3 4" key="1">
    <citation type="submission" date="2020-08" db="EMBL/GenBank/DDBJ databases">
        <title>Genome sequence of Rhodobacteraceae bacterium Lw-13e.</title>
        <authorList>
            <person name="Poehlein A."/>
            <person name="Wolter L."/>
            <person name="Daniel R."/>
            <person name="Brinkhoff T."/>
        </authorList>
    </citation>
    <scope>NUCLEOTIDE SEQUENCE [LARGE SCALE GENOMIC DNA]</scope>
    <source>
        <strain evidence="3 4">Lw-13e</strain>
    </source>
</reference>
<dbReference type="AlphaFoldDB" id="A0A418SGQ6"/>
<dbReference type="RefSeq" id="WP_119839134.1">
    <property type="nucleotide sequence ID" value="NZ_CP060436.1"/>
</dbReference>
<dbReference type="Proteomes" id="UP000283786">
    <property type="component" value="Chromosome"/>
</dbReference>
<evidence type="ECO:0000256" key="1">
    <source>
        <dbReference type="SAM" id="MobiDB-lite"/>
    </source>
</evidence>
<proteinExistence type="predicted"/>
<dbReference type="InterPro" id="IPR024572">
    <property type="entry name" value="RcnB"/>
</dbReference>
<keyword evidence="2" id="KW-0732">Signal</keyword>
<evidence type="ECO:0008006" key="5">
    <source>
        <dbReference type="Google" id="ProtNLM"/>
    </source>
</evidence>
<dbReference type="OrthoDB" id="7666115at2"/>
<organism evidence="3 4">
    <name type="scientific">Pseudooceanicola algae</name>
    <dbReference type="NCBI Taxonomy" id="1537215"/>
    <lineage>
        <taxon>Bacteria</taxon>
        <taxon>Pseudomonadati</taxon>
        <taxon>Pseudomonadota</taxon>
        <taxon>Alphaproteobacteria</taxon>
        <taxon>Rhodobacterales</taxon>
        <taxon>Paracoccaceae</taxon>
        <taxon>Pseudooceanicola</taxon>
    </lineage>
</organism>
<feature type="compositionally biased region" description="Polar residues" evidence="1">
    <location>
        <begin position="39"/>
        <end position="53"/>
    </location>
</feature>
<feature type="chain" id="PRO_5043904716" description="Nickel/cobalt homeostasis protein RcnB" evidence="2">
    <location>
        <begin position="22"/>
        <end position="162"/>
    </location>
</feature>
<feature type="signal peptide" evidence="2">
    <location>
        <begin position="1"/>
        <end position="21"/>
    </location>
</feature>
<evidence type="ECO:0000313" key="3">
    <source>
        <dbReference type="EMBL" id="QPM88889.1"/>
    </source>
</evidence>
<sequence length="162" mass="17851">MKRIIITVLAASVLLSGMANAQTGRSDDNGQQIIRQQDDNSQNWDGQSQNRNDQNQNGQSQHGQNQSSQGHDNRNQQASQNNRAQDNRAQDNRQAQSRAPQNIGRGEALPNGYREVGNYRDYGLPAPGNGYRYAEYNGEIFRIAAQTAIVAATVGIVANLLR</sequence>
<name>A0A418SGQ6_9RHOB</name>
<protein>
    <recommendedName>
        <fullName evidence="5">Nickel/cobalt homeostasis protein RcnB</fullName>
    </recommendedName>
</protein>
<dbReference type="Pfam" id="PF11776">
    <property type="entry name" value="RcnB"/>
    <property type="match status" value="1"/>
</dbReference>
<dbReference type="KEGG" id="palw:PSAL_000920"/>
<keyword evidence="4" id="KW-1185">Reference proteome</keyword>
<feature type="compositionally biased region" description="Low complexity" evidence="1">
    <location>
        <begin position="54"/>
        <end position="84"/>
    </location>
</feature>
<accession>A0A418SGQ6</accession>
<evidence type="ECO:0000256" key="2">
    <source>
        <dbReference type="SAM" id="SignalP"/>
    </source>
</evidence>
<feature type="region of interest" description="Disordered" evidence="1">
    <location>
        <begin position="39"/>
        <end position="112"/>
    </location>
</feature>